<sequence length="3002" mass="307255">MKKLSFILALLLTSYIPSVQAQQVIPANDGTATLVTPNGQRIIIDGGTLSKDGKNLFHSFQEFGLSASQIATFLSNPDIRNILSRVVGGNPSYINGLIEVMGGNSNLYLVNPAGIVFGAGARLNVPADFIATTAHQLGFANGFFNAFGTNDYLNLVGSPNTFHFGEGASGTIINAGVLQVSPDSNVSLVAGNVINTGTINAPGGKITIAAVPGTSKVKISQEGQILSLEIEPPKDTQGNSTALRAINLPTLLTGAANQGVETGLAVTPTETVQQISTGVTLPTEPSTTIISGTVNGKAADLGGEISILGTQVGLINATVDASGSNGGGTVLIGGDYQGKGTVPNARATYVSSDSVIKADALTQGNGGKVIVWADGNTYFKGTISAQGGVSGGNGGFVEVSGKENLFFDGQVNTTAINGNPGTLLLDPQNVIVINGDEGADDEQIADGQILADDEPSATFTISENALQNLAGTTNVNIEATDNITINDLTDNQLVFASNITTGNQAKTSVTFRADANNDEIGNFSMSTNDTITARGRNVSIVGANITVGSIDTSAFANNISGQNGNAGDITLSALNNIQVAGSFSLPSGDLVSLGAYVGVGNTGNAGNINLTSLFGNITFNVDNTSIVATTASGTAGSIQMNALFGTINLPASILVENFSNSADQGSVILSANTIQPFGSASTLTFTVDNNININAENINVNISQVSSSRPINIKGNNLNLNNNINSGGGNVNLTANETITVGNNVNITSSFGDVTLHADADNNNSGAIRLNSGSSITSGGGDITLGGGTNPLTQPAVGTTENVDGIYLENVTLSSGGGDISLRGTGNGTVDNATGIRLGNTNASTSGGDITLVGIGGGTESRSDGILLELDSIIQSTGNKTISLTGTGGTGVQENSGIDIRTTSQITSVDGNIILNGTGGSGSGIQNEGIILTGGSTIQSTGNGTIFLTGTGGTGTDNLYGIIIGVDPSESSTIGSNSGVTSASGAITLTGTGGGTGNNNYGIFLNDSGTVESTGNGNLTLIGTGGSGGSLANPTEGILIQGINSKVSSSNGNINLQGTLPANNTGNSIFSDTSITTTGTTTITGNNGNVALNGNNNFGTVVINSGNNVTLRDINDITLGTINITGALTVNSPNNTQFNGTVQAGSLTTDNSVPSTTTDRTTINTSSITTTSSQTYNDPVTLNTNTTLSGNNITFNNPLNIQTFTANFAVDNALIFPTSGVTGTGTIAIAPRTAERGINIGTGGTDVLVLTNLNNLGTEIGQLNIGDAKTGTITINTPLTFNYPFTFTTGSNFDATQPITTNGRNFIVSATTIETQGITTSSTTGGNIQLTSTTGGITTGALNASSVSASLPGGVAGEIGLTAKTDVLTGTITTSGTNNTGKVTLTGDKVTTGAITAGGAIAVNARNEAEIQGNVSGQSLTVEKSVTFSNTAGTVAVNTTGNQEYKNNVTFNQPATLSSTSGNVTASGNITGTSLTVNAPLTVGNSTGSLISTTNNQTYTSPVTLAGNTEFRAGSNTSGTLAFSSLDIKTHTATFTADNGVTFPTSGVTGTGTIAIVPRTAERGINIGTGGTDVLVLTNLNNLGSSIGQLNIGDAKTGTITINTPVTFNYPFTFTTGSNFKAEQPITTNGRNFIVSATTIETQGITTSSTTGGNIQLTSTTGGITTGALNASSVSASLPGGVAGEIGLTAKTDVLTGPITTSGTNNTGKVTLTGNQVTTNAITAGGAIAVNARNEAEIRGNVSGQSLTVEKPLTLSNTAGTVSVNTTSNQEYKDTVTLNNNTDFTGNTLTFNNTLNANGNNATLTANAAINFPTTETISTGGTLAIKPGTAANNILIGGTGTGLQVTNLNNLNGYQSIVIGSGTTANTITVGDALTFKDPLTLQAATINVNETITGEDNASLTINSGTQTNLNGGSIDTKGSQIYNGAVVLGASTTLTGNNITFNNTLNVGSNSVIFTANDVLTLPATDITTTGGTNTVTIQPNTTSNIFLGTNTGDGLQVTNLNSIKGFQSLMIGTQNTETITVSEPVTFYDPTTLQAANINVNETITGADNASITIIGAGTTTTLYADIITNGNPIRIQDNVLLGATEINLDTTNNDNLPTGADITITGTINSLSPDTDSDPYSLLVEAGTVGNVTFGGAIGNTQPLDTLTILSANETILNGGSVDTINDQAYTEGNIILGNNTTLTSSEGDISNSEGKTITGVGKNLTISANNIDIFNIDTGNGEGTINLTADLGITAYSLTGGEIQLKAPIIGILNSITGTTLTTNGLVSFFGGVPIDVDIPQSPSVTVTTTGSQTYNSLVAIASKETATFTSNDTVTVNQPINTLGTDLNISANTINTSNIVTSQVDLTNLNINSLNPDSDVTIPDFFPSPLSGSITLKSNNGLIQTGNLNTANTTGANINVNSASTLTTGAINTSGTQGNGGNVTLKATQDVVLSSIDARSLGSTGGTVNITTPNNVRITDTIPNTNASISTEGTQAGGNITIQYDGDENLPNNQRIPFIIGNSSLNGSAGAITSGGSNINSGNFVFTERQGNVAIISVEGQGRSNFTDVDDPGDFISTPVPSLQATVRPPVVPIATVDQAKSLLQNIERVTAEKPAIIYVSFKPRGITIKDDFARQEAALTQEYETGLNLDSNVSQPTITTPSQDTHELDLLMITSEGEPISIPIKGVIRQQVIDAAEKLYLTASDKDSPREQYEPSARQLYQWLISPLEKTLAERKINNILFVMPAGLRIIPIAALIDVEGKFLAEKYSSGFAPSLSLNDNTYRDIKEQQLLALGASQFADPNALGPLPAVQVELPSIENIWQGRPYLINEDFTINNLRESRQKTDFGIIHLSTHGEFKPGELNLSYIQFYDRRLNLDEVRTLGLNRPPVELLVLSACRTAFGDENIELGFAGLAVKAGVKSALASLWWVGDTGTLAFMTDFYGKLKSQDVPIKAEAVRKTQVDMIQGRISQQGGQIVNPQGQINLPPELAGAEPPDLTHPYYWAPFTLIGNPW</sequence>
<evidence type="ECO:0000259" key="2">
    <source>
        <dbReference type="SMART" id="SM00912"/>
    </source>
</evidence>
<dbReference type="InterPro" id="IPR024983">
    <property type="entry name" value="CHAT_dom"/>
</dbReference>
<dbReference type="SMART" id="SM00912">
    <property type="entry name" value="Haemagg_act"/>
    <property type="match status" value="1"/>
</dbReference>
<dbReference type="SUPFAM" id="SSF51126">
    <property type="entry name" value="Pectin lyase-like"/>
    <property type="match status" value="1"/>
</dbReference>
<dbReference type="InterPro" id="IPR012334">
    <property type="entry name" value="Pectin_lyas_fold"/>
</dbReference>
<gene>
    <name evidence="3" type="ORF">C7H19_22400</name>
</gene>
<reference evidence="3 4" key="1">
    <citation type="submission" date="2018-03" db="EMBL/GenBank/DDBJ databases">
        <title>The ancient ancestry and fast evolution of plastids.</title>
        <authorList>
            <person name="Moore K.R."/>
            <person name="Magnabosco C."/>
            <person name="Momper L."/>
            <person name="Gold D.A."/>
            <person name="Bosak T."/>
            <person name="Fournier G.P."/>
        </authorList>
    </citation>
    <scope>NUCLEOTIDE SEQUENCE [LARGE SCALE GENOMIC DNA]</scope>
    <source>
        <strain evidence="3 4">CCALA 016</strain>
    </source>
</reference>
<organism evidence="3 4">
    <name type="scientific">Aphanothece hegewaldii CCALA 016</name>
    <dbReference type="NCBI Taxonomy" id="2107694"/>
    <lineage>
        <taxon>Bacteria</taxon>
        <taxon>Bacillati</taxon>
        <taxon>Cyanobacteriota</taxon>
        <taxon>Cyanophyceae</taxon>
        <taxon>Oscillatoriophycideae</taxon>
        <taxon>Chroococcales</taxon>
        <taxon>Aphanothecaceae</taxon>
        <taxon>Aphanothece</taxon>
    </lineage>
</organism>
<feature type="domain" description="Filamentous haemagglutinin FhaB/tRNA nuclease CdiA-like TPS" evidence="2">
    <location>
        <begin position="26"/>
        <end position="140"/>
    </location>
</feature>
<dbReference type="InterPro" id="IPR011050">
    <property type="entry name" value="Pectin_lyase_fold/virulence"/>
</dbReference>
<dbReference type="EMBL" id="PXOH01000042">
    <property type="protein sequence ID" value="PSF31692.1"/>
    <property type="molecule type" value="Genomic_DNA"/>
</dbReference>
<feature type="signal peptide" evidence="1">
    <location>
        <begin position="1"/>
        <end position="21"/>
    </location>
</feature>
<feature type="chain" id="PRO_5015610186" description="Filamentous haemagglutinin FhaB/tRNA nuclease CdiA-like TPS domain-containing protein" evidence="1">
    <location>
        <begin position="22"/>
        <end position="3002"/>
    </location>
</feature>
<accession>A0A2T1LRS0</accession>
<keyword evidence="4" id="KW-1185">Reference proteome</keyword>
<evidence type="ECO:0000256" key="1">
    <source>
        <dbReference type="SAM" id="SignalP"/>
    </source>
</evidence>
<name>A0A2T1LRS0_9CHRO</name>
<dbReference type="InterPro" id="IPR008638">
    <property type="entry name" value="FhaB/CdiA-like_TPS"/>
</dbReference>
<comment type="caution">
    <text evidence="3">The sequence shown here is derived from an EMBL/GenBank/DDBJ whole genome shotgun (WGS) entry which is preliminary data.</text>
</comment>
<keyword evidence="1" id="KW-0732">Signal</keyword>
<dbReference type="Proteomes" id="UP000239001">
    <property type="component" value="Unassembled WGS sequence"/>
</dbReference>
<dbReference type="Pfam" id="PF05860">
    <property type="entry name" value="TPS"/>
    <property type="match status" value="1"/>
</dbReference>
<protein>
    <recommendedName>
        <fullName evidence="2">Filamentous haemagglutinin FhaB/tRNA nuclease CdiA-like TPS domain-containing protein</fullName>
    </recommendedName>
</protein>
<dbReference type="OrthoDB" id="433405at2"/>
<dbReference type="Pfam" id="PF12770">
    <property type="entry name" value="CHAT"/>
    <property type="match status" value="1"/>
</dbReference>
<proteinExistence type="predicted"/>
<evidence type="ECO:0000313" key="4">
    <source>
        <dbReference type="Proteomes" id="UP000239001"/>
    </source>
</evidence>
<dbReference type="Gene3D" id="2.160.20.10">
    <property type="entry name" value="Single-stranded right-handed beta-helix, Pectin lyase-like"/>
    <property type="match status" value="1"/>
</dbReference>
<reference evidence="3 4" key="2">
    <citation type="submission" date="2018-03" db="EMBL/GenBank/DDBJ databases">
        <authorList>
            <person name="Keele B.F."/>
        </authorList>
    </citation>
    <scope>NUCLEOTIDE SEQUENCE [LARGE SCALE GENOMIC DNA]</scope>
    <source>
        <strain evidence="3 4">CCALA 016</strain>
    </source>
</reference>
<evidence type="ECO:0000313" key="3">
    <source>
        <dbReference type="EMBL" id="PSF31692.1"/>
    </source>
</evidence>
<dbReference type="RefSeq" id="WP_106459141.1">
    <property type="nucleotide sequence ID" value="NZ_PXOH01000042.1"/>
</dbReference>